<keyword evidence="7" id="KW-1185">Reference proteome</keyword>
<evidence type="ECO:0000256" key="2">
    <source>
        <dbReference type="ARBA" id="ARBA00022574"/>
    </source>
</evidence>
<dbReference type="InterPro" id="IPR051246">
    <property type="entry name" value="WDR48"/>
</dbReference>
<evidence type="ECO:0000313" key="6">
    <source>
        <dbReference type="EMBL" id="VEU22043.1"/>
    </source>
</evidence>
<dbReference type="GO" id="GO:0043130">
    <property type="term" value="F:ubiquitin binding"/>
    <property type="evidence" value="ECO:0007669"/>
    <property type="project" value="TreeGrafter"/>
</dbReference>
<evidence type="ECO:0000313" key="7">
    <source>
        <dbReference type="Proteomes" id="UP000290900"/>
    </source>
</evidence>
<keyword evidence="3" id="KW-0677">Repeat</keyword>
<dbReference type="InterPro" id="IPR015943">
    <property type="entry name" value="WD40/YVTN_repeat-like_dom_sf"/>
</dbReference>
<dbReference type="PANTHER" id="PTHR19862:SF14">
    <property type="entry name" value="WD REPEAT-CONTAINING PROTEIN 48"/>
    <property type="match status" value="1"/>
</dbReference>
<dbReference type="Pfam" id="PF11816">
    <property type="entry name" value="DUF3337"/>
    <property type="match status" value="1"/>
</dbReference>
<organism evidence="6 7">
    <name type="scientific">Brettanomyces naardenensis</name>
    <name type="common">Yeast</name>
    <dbReference type="NCBI Taxonomy" id="13370"/>
    <lineage>
        <taxon>Eukaryota</taxon>
        <taxon>Fungi</taxon>
        <taxon>Dikarya</taxon>
        <taxon>Ascomycota</taxon>
        <taxon>Saccharomycotina</taxon>
        <taxon>Pichiomycetes</taxon>
        <taxon>Pichiales</taxon>
        <taxon>Pichiaceae</taxon>
        <taxon>Brettanomyces</taxon>
    </lineage>
</organism>
<dbReference type="STRING" id="13370.A0A448YMF7"/>
<evidence type="ECO:0000256" key="5">
    <source>
        <dbReference type="SAM" id="MobiDB-lite"/>
    </source>
</evidence>
<dbReference type="OrthoDB" id="2421129at2759"/>
<dbReference type="PROSITE" id="PS50082">
    <property type="entry name" value="WD_REPEATS_2"/>
    <property type="match status" value="3"/>
</dbReference>
<sequence length="1061" mass="118746">MSTETKKQRKRTISYIINTTDHELMGHHSLGVNSLQYDRERDILVSGGRDGVVSLWEPGKVEDAINPFPSKEDFDSGYDDSEKIKQYIWDNLDNEDEIVRLEGSITGNPLARSWPKASDYRLRDKCHQHLDWINDLKILRADQLVLASCSNDLSVKIWNTQGEHLQTSTLGYHDDYVQSLGYTGGGSHDHQLVSGGLDKTIKVWDLVKGRCLQSYEFQQEKGSVYSVDCYGNYIISGGPTNVISLFDRRDMHKPIKQFLGHTDTIRCLKLGSKSFLSGSSDTTVRLWDLRTNRVMRNFDMHDSSVWSLCVPNVGENEDPSFDVFYSGDRSGLVIKTDLRASDLDPDSTKRDYFNDKVNASLGVSTVVATIGQDNLSTGGVLSIVEGDGSLWTASAVSKDSFISRWALPKTSQLVLYQGIKLYRNLELLGRGGTAVAAAEETQVPSPSDVIHRAGSSGAFSMTSLSNENALDIVSQFSHDDMNQIDEALTSQFTLNNSPDFDGVSTDGEEDSHGRLETYFLSLAGGPNTEYVLSKEGTPEEGHGLDITYEKIPERFVTVVPFNSKALQTIEGSDGLIKARMLNNRRHVATMDQNGCIYIIDVISGKLVKKVVTITEEKVSENSESSSFLDMADRFEDITDNFQTEESLPQWCSVQTKGGMLFITLQESTFTNCEVYSDDFAEAYPEDLCAVPTSEPSRYNLGKTVLRSLLSDFANELFSKKEVELREKRSLIRNKDAAKENAAAGQAASEVSQPTSKKGMWRSRPKSKDTTPTPPSSADKHKKKFFRMSHHHHHQEDTPPSQPSSSQSHSEPNKEAPSSEQPKTAKDVENKKLTDEIQKLSSTEELLDWMDEKGMKGPDTSSSSPEFQYDGKILLTVNENIRTYGNDTKTLFLTHIRNIKPNVDKFEEFLPVWVARAILLGRYPHKDVPKVSFVVTPDQSLADLKPMESTNRLTAYSLLRVGKVIEYINEKLPEEDGDLDLELLCRNRILPDRATLNTIKTRIWKSSSDVELVFRRRGGQRGSDESDKHDGAVSKGRQAQQDRQVEHSPDIEPAQQIEQVVS</sequence>
<dbReference type="InterPro" id="IPR021772">
    <property type="entry name" value="WDR48/Bun107"/>
</dbReference>
<feature type="repeat" description="WD" evidence="4">
    <location>
        <begin position="25"/>
        <end position="57"/>
    </location>
</feature>
<feature type="region of interest" description="Disordered" evidence="5">
    <location>
        <begin position="735"/>
        <end position="843"/>
    </location>
</feature>
<dbReference type="SUPFAM" id="SSF50978">
    <property type="entry name" value="WD40 repeat-like"/>
    <property type="match status" value="1"/>
</dbReference>
<feature type="compositionally biased region" description="Basic and acidic residues" evidence="5">
    <location>
        <begin position="822"/>
        <end position="837"/>
    </location>
</feature>
<dbReference type="InterPro" id="IPR036322">
    <property type="entry name" value="WD40_repeat_dom_sf"/>
</dbReference>
<gene>
    <name evidence="6" type="ORF">BRENAR_LOCUS2775</name>
</gene>
<reference evidence="6 7" key="1">
    <citation type="submission" date="2018-12" db="EMBL/GenBank/DDBJ databases">
        <authorList>
            <person name="Tiukova I."/>
            <person name="Dainat J."/>
        </authorList>
    </citation>
    <scope>NUCLEOTIDE SEQUENCE [LARGE SCALE GENOMIC DNA]</scope>
</reference>
<dbReference type="InterPro" id="IPR001680">
    <property type="entry name" value="WD40_rpt"/>
</dbReference>
<feature type="compositionally biased region" description="Basic residues" evidence="5">
    <location>
        <begin position="779"/>
        <end position="792"/>
    </location>
</feature>
<dbReference type="PROSITE" id="PS00678">
    <property type="entry name" value="WD_REPEATS_1"/>
    <property type="match status" value="1"/>
</dbReference>
<evidence type="ECO:0000256" key="3">
    <source>
        <dbReference type="ARBA" id="ARBA00022737"/>
    </source>
</evidence>
<protein>
    <submittedName>
        <fullName evidence="6">DEKNAAC103034</fullName>
    </submittedName>
</protein>
<dbReference type="InterPro" id="IPR020472">
    <property type="entry name" value="WD40_PAC1"/>
</dbReference>
<dbReference type="EMBL" id="CAACVR010000016">
    <property type="protein sequence ID" value="VEU22043.1"/>
    <property type="molecule type" value="Genomic_DNA"/>
</dbReference>
<dbReference type="Pfam" id="PF00400">
    <property type="entry name" value="WD40"/>
    <property type="match status" value="4"/>
</dbReference>
<dbReference type="PROSITE" id="PS50294">
    <property type="entry name" value="WD_REPEATS_REGION"/>
    <property type="match status" value="3"/>
</dbReference>
<accession>A0A448YMF7</accession>
<dbReference type="SMART" id="SM00320">
    <property type="entry name" value="WD40"/>
    <property type="match status" value="7"/>
</dbReference>
<dbReference type="AlphaFoldDB" id="A0A448YMF7"/>
<feature type="region of interest" description="Disordered" evidence="5">
    <location>
        <begin position="1014"/>
        <end position="1061"/>
    </location>
</feature>
<dbReference type="Gene3D" id="2.130.10.10">
    <property type="entry name" value="YVTN repeat-like/Quinoprotein amine dehydrogenase"/>
    <property type="match status" value="2"/>
</dbReference>
<dbReference type="InParanoid" id="A0A448YMF7"/>
<feature type="repeat" description="WD" evidence="4">
    <location>
        <begin position="170"/>
        <end position="214"/>
    </location>
</feature>
<dbReference type="PANTHER" id="PTHR19862">
    <property type="entry name" value="WD REPEAT-CONTAINING PROTEIN 48"/>
    <property type="match status" value="1"/>
</dbReference>
<evidence type="ECO:0000256" key="4">
    <source>
        <dbReference type="PROSITE-ProRule" id="PRU00221"/>
    </source>
</evidence>
<dbReference type="Proteomes" id="UP000290900">
    <property type="component" value="Unassembled WGS sequence"/>
</dbReference>
<proteinExistence type="inferred from homology"/>
<feature type="compositionally biased region" description="Basic and acidic residues" evidence="5">
    <location>
        <begin position="1021"/>
        <end position="1031"/>
    </location>
</feature>
<dbReference type="GO" id="GO:0000724">
    <property type="term" value="P:double-strand break repair via homologous recombination"/>
    <property type="evidence" value="ECO:0007669"/>
    <property type="project" value="TreeGrafter"/>
</dbReference>
<keyword evidence="2 4" id="KW-0853">WD repeat</keyword>
<name>A0A448YMF7_BRENA</name>
<dbReference type="FunCoup" id="A0A448YMF7">
    <property type="interactions" value="99"/>
</dbReference>
<feature type="repeat" description="WD" evidence="4">
    <location>
        <begin position="258"/>
        <end position="297"/>
    </location>
</feature>
<dbReference type="InterPro" id="IPR019775">
    <property type="entry name" value="WD40_repeat_CS"/>
</dbReference>
<comment type="similarity">
    <text evidence="1">Belongs to the WD repeat WDR48 family.</text>
</comment>
<dbReference type="PRINTS" id="PR00320">
    <property type="entry name" value="GPROTEINBRPT"/>
</dbReference>
<evidence type="ECO:0000256" key="1">
    <source>
        <dbReference type="ARBA" id="ARBA00006917"/>
    </source>
</evidence>